<dbReference type="AlphaFoldDB" id="A0A450VX13"/>
<sequence length="62" mass="7184">MHRAVQFFSPWECRAKEATWGVFSTETESVRFRRLGISGPHKKNGTTLDTLTWQSRNQNSIT</sequence>
<evidence type="ECO:0000313" key="3">
    <source>
        <dbReference type="EMBL" id="VFK26407.1"/>
    </source>
</evidence>
<name>A0A450VX13_9GAMM</name>
<dbReference type="EMBL" id="CAADFP010000035">
    <property type="protein sequence ID" value="VFK26407.1"/>
    <property type="molecule type" value="Genomic_DNA"/>
</dbReference>
<evidence type="ECO:0000256" key="1">
    <source>
        <dbReference type="SAM" id="MobiDB-lite"/>
    </source>
</evidence>
<proteinExistence type="predicted"/>
<organism evidence="2">
    <name type="scientific">Candidatus Kentrum sp. LPFa</name>
    <dbReference type="NCBI Taxonomy" id="2126335"/>
    <lineage>
        <taxon>Bacteria</taxon>
        <taxon>Pseudomonadati</taxon>
        <taxon>Pseudomonadota</taxon>
        <taxon>Gammaproteobacteria</taxon>
        <taxon>Candidatus Kentrum</taxon>
    </lineage>
</organism>
<feature type="region of interest" description="Disordered" evidence="1">
    <location>
        <begin position="39"/>
        <end position="62"/>
    </location>
</feature>
<reference evidence="2" key="1">
    <citation type="submission" date="2019-02" db="EMBL/GenBank/DDBJ databases">
        <authorList>
            <person name="Gruber-Vodicka R. H."/>
            <person name="Seah K. B. B."/>
        </authorList>
    </citation>
    <scope>NUCLEOTIDE SEQUENCE</scope>
    <source>
        <strain evidence="2">BECK_S312</strain>
        <strain evidence="3">BECK_S426</strain>
    </source>
</reference>
<feature type="compositionally biased region" description="Polar residues" evidence="1">
    <location>
        <begin position="45"/>
        <end position="62"/>
    </location>
</feature>
<evidence type="ECO:0000313" key="2">
    <source>
        <dbReference type="EMBL" id="VFK09329.1"/>
    </source>
</evidence>
<accession>A0A450VX13</accession>
<gene>
    <name evidence="2" type="ORF">BECKLPF1236A_GA0070988_1002312</name>
    <name evidence="3" type="ORF">BECKLPF1236C_GA0070990_100358</name>
</gene>
<protein>
    <submittedName>
        <fullName evidence="2">Uncharacterized protein</fullName>
    </submittedName>
</protein>
<dbReference type="EMBL" id="CAADFM010000023">
    <property type="protein sequence ID" value="VFK09329.1"/>
    <property type="molecule type" value="Genomic_DNA"/>
</dbReference>